<feature type="signal peptide" evidence="3">
    <location>
        <begin position="1"/>
        <end position="17"/>
    </location>
</feature>
<dbReference type="PROSITE" id="PS50835">
    <property type="entry name" value="IG_LIKE"/>
    <property type="match status" value="2"/>
</dbReference>
<feature type="compositionally biased region" description="Basic and acidic residues" evidence="1">
    <location>
        <begin position="294"/>
        <end position="303"/>
    </location>
</feature>
<keyword evidence="2" id="KW-1133">Transmembrane helix</keyword>
<dbReference type="InterPro" id="IPR013151">
    <property type="entry name" value="Immunoglobulin_dom"/>
</dbReference>
<evidence type="ECO:0000313" key="6">
    <source>
        <dbReference type="Proteomes" id="UP001367676"/>
    </source>
</evidence>
<keyword evidence="6" id="KW-1185">Reference proteome</keyword>
<organism evidence="5 6">
    <name type="scientific">Parthenolecanium corni</name>
    <dbReference type="NCBI Taxonomy" id="536013"/>
    <lineage>
        <taxon>Eukaryota</taxon>
        <taxon>Metazoa</taxon>
        <taxon>Ecdysozoa</taxon>
        <taxon>Arthropoda</taxon>
        <taxon>Hexapoda</taxon>
        <taxon>Insecta</taxon>
        <taxon>Pterygota</taxon>
        <taxon>Neoptera</taxon>
        <taxon>Paraneoptera</taxon>
        <taxon>Hemiptera</taxon>
        <taxon>Sternorrhyncha</taxon>
        <taxon>Coccoidea</taxon>
        <taxon>Coccidae</taxon>
        <taxon>Parthenolecanium</taxon>
    </lineage>
</organism>
<dbReference type="SUPFAM" id="SSF48726">
    <property type="entry name" value="Immunoglobulin"/>
    <property type="match status" value="2"/>
</dbReference>
<name>A0AAN9TME1_9HEMI</name>
<dbReference type="InterPro" id="IPR003598">
    <property type="entry name" value="Ig_sub2"/>
</dbReference>
<evidence type="ECO:0000256" key="2">
    <source>
        <dbReference type="SAM" id="Phobius"/>
    </source>
</evidence>
<sequence length="303" mass="33697">MLLYLQLLAAKLSIIRSGFLCPNESKVTPNTLKSEGIIPANNIADCVVTEPYAGNLTLQCVSDLPLPSDVTLVWFKNTTIVRTDRRINVYGSNHLVLNFTSVLPNDAGHYQCRAVKKNEDVKRIINSPGETSAIEIRVLPYVKNAFKDVAVVEQKTLSLTCIVLSTVPTTVKWVLSTFEGKLKKNYSQSEGRIILSNVNSSTNAMLLITSVNMSLDRGKYECVVESAVGPSPTNTTFMVRIKSKYAVLWPFIGICAEVFILCTIILIYEKKRDKSKIEESDTDQGPEMKSSPNRSHDGILYRK</sequence>
<feature type="chain" id="PRO_5043015469" description="Ig-like domain-containing protein" evidence="3">
    <location>
        <begin position="18"/>
        <end position="303"/>
    </location>
</feature>
<keyword evidence="2" id="KW-0472">Membrane</keyword>
<feature type="region of interest" description="Disordered" evidence="1">
    <location>
        <begin position="273"/>
        <end position="303"/>
    </location>
</feature>
<keyword evidence="2" id="KW-0812">Transmembrane</keyword>
<dbReference type="Pfam" id="PF07679">
    <property type="entry name" value="I-set"/>
    <property type="match status" value="1"/>
</dbReference>
<dbReference type="Proteomes" id="UP001367676">
    <property type="component" value="Unassembled WGS sequence"/>
</dbReference>
<gene>
    <name evidence="5" type="ORF">V9T40_009280</name>
</gene>
<evidence type="ECO:0000256" key="3">
    <source>
        <dbReference type="SAM" id="SignalP"/>
    </source>
</evidence>
<dbReference type="PANTHER" id="PTHR46013">
    <property type="entry name" value="VASCULAR CELL ADHESION MOLECULE 1"/>
    <property type="match status" value="1"/>
</dbReference>
<dbReference type="PANTHER" id="PTHR46013:SF7">
    <property type="entry name" value="IG-LIKE DOMAIN-CONTAINING PROTEIN"/>
    <property type="match status" value="1"/>
</dbReference>
<accession>A0AAN9TME1</accession>
<reference evidence="5 6" key="1">
    <citation type="submission" date="2024-03" db="EMBL/GenBank/DDBJ databases">
        <title>Adaptation during the transition from Ophiocordyceps entomopathogen to insect associate is accompanied by gene loss and intensified selection.</title>
        <authorList>
            <person name="Ward C.M."/>
            <person name="Onetto C.A."/>
            <person name="Borneman A.R."/>
        </authorList>
    </citation>
    <scope>NUCLEOTIDE SEQUENCE [LARGE SCALE GENOMIC DNA]</scope>
    <source>
        <strain evidence="5">AWRI1</strain>
        <tissue evidence="5">Single Adult Female</tissue>
    </source>
</reference>
<dbReference type="InterPro" id="IPR013783">
    <property type="entry name" value="Ig-like_fold"/>
</dbReference>
<protein>
    <recommendedName>
        <fullName evidence="4">Ig-like domain-containing protein</fullName>
    </recommendedName>
</protein>
<dbReference type="Pfam" id="PF00047">
    <property type="entry name" value="ig"/>
    <property type="match status" value="1"/>
</dbReference>
<feature type="domain" description="Ig-like" evidence="4">
    <location>
        <begin position="140"/>
        <end position="238"/>
    </location>
</feature>
<dbReference type="EMBL" id="JBBCAQ010000010">
    <property type="protein sequence ID" value="KAK7601839.1"/>
    <property type="molecule type" value="Genomic_DNA"/>
</dbReference>
<dbReference type="InterPro" id="IPR003599">
    <property type="entry name" value="Ig_sub"/>
</dbReference>
<feature type="domain" description="Ig-like" evidence="4">
    <location>
        <begin position="29"/>
        <end position="122"/>
    </location>
</feature>
<comment type="caution">
    <text evidence="5">The sequence shown here is derived from an EMBL/GenBank/DDBJ whole genome shotgun (WGS) entry which is preliminary data.</text>
</comment>
<evidence type="ECO:0000259" key="4">
    <source>
        <dbReference type="PROSITE" id="PS50835"/>
    </source>
</evidence>
<dbReference type="CDD" id="cd00096">
    <property type="entry name" value="Ig"/>
    <property type="match status" value="2"/>
</dbReference>
<evidence type="ECO:0000256" key="1">
    <source>
        <dbReference type="SAM" id="MobiDB-lite"/>
    </source>
</evidence>
<dbReference type="SMART" id="SM00408">
    <property type="entry name" value="IGc2"/>
    <property type="match status" value="2"/>
</dbReference>
<dbReference type="Gene3D" id="2.60.40.10">
    <property type="entry name" value="Immunoglobulins"/>
    <property type="match status" value="2"/>
</dbReference>
<dbReference type="SMART" id="SM00409">
    <property type="entry name" value="IG"/>
    <property type="match status" value="2"/>
</dbReference>
<dbReference type="InterPro" id="IPR036179">
    <property type="entry name" value="Ig-like_dom_sf"/>
</dbReference>
<feature type="transmembrane region" description="Helical" evidence="2">
    <location>
        <begin position="247"/>
        <end position="268"/>
    </location>
</feature>
<dbReference type="InterPro" id="IPR013098">
    <property type="entry name" value="Ig_I-set"/>
</dbReference>
<dbReference type="AlphaFoldDB" id="A0AAN9TME1"/>
<proteinExistence type="predicted"/>
<evidence type="ECO:0000313" key="5">
    <source>
        <dbReference type="EMBL" id="KAK7601839.1"/>
    </source>
</evidence>
<keyword evidence="3" id="KW-0732">Signal</keyword>
<dbReference type="InterPro" id="IPR007110">
    <property type="entry name" value="Ig-like_dom"/>
</dbReference>